<reference evidence="1 2" key="1">
    <citation type="submission" date="2018-05" db="EMBL/GenBank/DDBJ databases">
        <title>Marinilabilia rubrum sp. nov., isolated from saltern sediment.</title>
        <authorList>
            <person name="Zhang R."/>
        </authorList>
    </citation>
    <scope>NUCLEOTIDE SEQUENCE [LARGE SCALE GENOMIC DNA]</scope>
    <source>
        <strain evidence="1 2">WTE16</strain>
    </source>
</reference>
<gene>
    <name evidence="1" type="ORF">DDZ16_19025</name>
</gene>
<name>A0A2U2B3U5_9BACT</name>
<dbReference type="RefSeq" id="WP_109266068.1">
    <property type="nucleotide sequence ID" value="NZ_QEWP01000026.1"/>
</dbReference>
<comment type="caution">
    <text evidence="1">The sequence shown here is derived from an EMBL/GenBank/DDBJ whole genome shotgun (WGS) entry which is preliminary data.</text>
</comment>
<accession>A0A2U2B3U5</accession>
<keyword evidence="2" id="KW-1185">Reference proteome</keyword>
<dbReference type="EMBL" id="QEWP01000026">
    <property type="protein sequence ID" value="PWD97730.1"/>
    <property type="molecule type" value="Genomic_DNA"/>
</dbReference>
<evidence type="ECO:0000313" key="2">
    <source>
        <dbReference type="Proteomes" id="UP000244956"/>
    </source>
</evidence>
<dbReference type="AlphaFoldDB" id="A0A2U2B3U5"/>
<dbReference type="Proteomes" id="UP000244956">
    <property type="component" value="Unassembled WGS sequence"/>
</dbReference>
<organism evidence="1 2">
    <name type="scientific">Marinilabilia rubra</name>
    <dbReference type="NCBI Taxonomy" id="2162893"/>
    <lineage>
        <taxon>Bacteria</taxon>
        <taxon>Pseudomonadati</taxon>
        <taxon>Bacteroidota</taxon>
        <taxon>Bacteroidia</taxon>
        <taxon>Marinilabiliales</taxon>
        <taxon>Marinilabiliaceae</taxon>
        <taxon>Marinilabilia</taxon>
    </lineage>
</organism>
<sequence length="73" mass="8610">MPTKTNNINQILSQIERLSYDEKVEVMDKIIHSFKKQKLTSRQGLTSLKGLGKDLWKNINVDEYIDSQRKTWD</sequence>
<proteinExistence type="predicted"/>
<evidence type="ECO:0000313" key="1">
    <source>
        <dbReference type="EMBL" id="PWD97730.1"/>
    </source>
</evidence>
<dbReference type="OrthoDB" id="1495815at2"/>
<protein>
    <submittedName>
        <fullName evidence="1">Uncharacterized protein</fullName>
    </submittedName>
</protein>